<evidence type="ECO:0000256" key="1">
    <source>
        <dbReference type="SAM" id="Coils"/>
    </source>
</evidence>
<proteinExistence type="predicted"/>
<keyword evidence="5" id="KW-1185">Reference proteome</keyword>
<accession>A0ABX8ZNF0</accession>
<dbReference type="RefSeq" id="WP_221425714.1">
    <property type="nucleotide sequence ID" value="NZ_CP081295.1"/>
</dbReference>
<sequence>MKTTALRTLGLALAVSVVASPAQAGPFDKLRKKAQEIEKAADDAKTAAEAAETVVDAAKRGARPGATTSLGSPLSGVRAVDGSVPGGRNNPKTAGSGNYAGRAPAAPAKYASLTKCANLNIGNAFVAQTGDYTFQQGLSTETRGGLIDREPVSLDGCTAPGMGVGDVLYVEVDAAKYDKHRYALQCVAFDGSQQLDNVNAPRENNYTGKDVMLHTGNSLGYEPTASGSNSDRSGAYDAYLAKRGRAMITFNMPGLHTDKSGTDFYCQHYDKATGKSALAFTYRRGPVDRQGRR</sequence>
<evidence type="ECO:0000256" key="3">
    <source>
        <dbReference type="SAM" id="SignalP"/>
    </source>
</evidence>
<feature type="chain" id="PRO_5046720281" evidence="3">
    <location>
        <begin position="25"/>
        <end position="293"/>
    </location>
</feature>
<keyword evidence="3" id="KW-0732">Signal</keyword>
<gene>
    <name evidence="4" type="ORF">K3148_02210</name>
</gene>
<organism evidence="4 5">
    <name type="scientific">Qipengyuania aurantiaca</name>
    <dbReference type="NCBI Taxonomy" id="2867233"/>
    <lineage>
        <taxon>Bacteria</taxon>
        <taxon>Pseudomonadati</taxon>
        <taxon>Pseudomonadota</taxon>
        <taxon>Alphaproteobacteria</taxon>
        <taxon>Sphingomonadales</taxon>
        <taxon>Erythrobacteraceae</taxon>
        <taxon>Qipengyuania</taxon>
    </lineage>
</organism>
<keyword evidence="1" id="KW-0175">Coiled coil</keyword>
<feature type="region of interest" description="Disordered" evidence="2">
    <location>
        <begin position="59"/>
        <end position="98"/>
    </location>
</feature>
<protein>
    <submittedName>
        <fullName evidence="4">Uncharacterized protein</fullName>
    </submittedName>
</protein>
<evidence type="ECO:0000313" key="5">
    <source>
        <dbReference type="Proteomes" id="UP000824281"/>
    </source>
</evidence>
<dbReference type="EMBL" id="CP081295">
    <property type="protein sequence ID" value="QZD90241.1"/>
    <property type="molecule type" value="Genomic_DNA"/>
</dbReference>
<feature type="coiled-coil region" evidence="1">
    <location>
        <begin position="27"/>
        <end position="54"/>
    </location>
</feature>
<dbReference type="Proteomes" id="UP000824281">
    <property type="component" value="Chromosome"/>
</dbReference>
<feature type="signal peptide" evidence="3">
    <location>
        <begin position="1"/>
        <end position="24"/>
    </location>
</feature>
<name>A0ABX8ZNF0_9SPHN</name>
<evidence type="ECO:0000313" key="4">
    <source>
        <dbReference type="EMBL" id="QZD90241.1"/>
    </source>
</evidence>
<reference evidence="4 5" key="1">
    <citation type="submission" date="2021-08" db="EMBL/GenBank/DDBJ databases">
        <title>Comparative Genomics Analysis of the Genus Qipengyuania Reveals Extensive Genetic Diversity and Metabolic Versatility, Including the Description of Fifteen Novel Species.</title>
        <authorList>
            <person name="Liu Y."/>
        </authorList>
    </citation>
    <scope>NUCLEOTIDE SEQUENCE [LARGE SCALE GENOMIC DNA]</scope>
    <source>
        <strain evidence="4 5">1NDH13</strain>
    </source>
</reference>
<evidence type="ECO:0000256" key="2">
    <source>
        <dbReference type="SAM" id="MobiDB-lite"/>
    </source>
</evidence>